<keyword evidence="4" id="KW-0378">Hydrolase</keyword>
<dbReference type="InterPro" id="IPR029018">
    <property type="entry name" value="Hex-like_dom2"/>
</dbReference>
<comment type="caution">
    <text evidence="9">The sequence shown here is derived from an EMBL/GenBank/DDBJ whole genome shotgun (WGS) entry which is preliminary data.</text>
</comment>
<dbReference type="SUPFAM" id="SSF51445">
    <property type="entry name" value="(Trans)glycosidases"/>
    <property type="match status" value="1"/>
</dbReference>
<accession>A0A3S2V341</accession>
<dbReference type="Pfam" id="PF02838">
    <property type="entry name" value="Glyco_hydro_20b"/>
    <property type="match status" value="1"/>
</dbReference>
<dbReference type="InterPro" id="IPR017853">
    <property type="entry name" value="GH"/>
</dbReference>
<dbReference type="InterPro" id="IPR015883">
    <property type="entry name" value="Glyco_hydro_20_cat"/>
</dbReference>
<dbReference type="EC" id="3.2.1.52" evidence="3"/>
<name>A0A3S2V341_9SPHI</name>
<dbReference type="GO" id="GO:0004563">
    <property type="term" value="F:beta-N-acetylhexosaminidase activity"/>
    <property type="evidence" value="ECO:0007669"/>
    <property type="project" value="UniProtKB-EC"/>
</dbReference>
<dbReference type="Proteomes" id="UP000282759">
    <property type="component" value="Unassembled WGS sequence"/>
</dbReference>
<evidence type="ECO:0000313" key="9">
    <source>
        <dbReference type="EMBL" id="RVU02048.1"/>
    </source>
</evidence>
<comment type="catalytic activity">
    <reaction evidence="1">
        <text>Hydrolysis of terminal non-reducing N-acetyl-D-hexosamine residues in N-acetyl-beta-D-hexosaminides.</text>
        <dbReference type="EC" id="3.2.1.52"/>
    </reaction>
</comment>
<dbReference type="AlphaFoldDB" id="A0A3S2V341"/>
<evidence type="ECO:0000256" key="3">
    <source>
        <dbReference type="ARBA" id="ARBA00012663"/>
    </source>
</evidence>
<evidence type="ECO:0000256" key="2">
    <source>
        <dbReference type="ARBA" id="ARBA00006285"/>
    </source>
</evidence>
<evidence type="ECO:0000256" key="5">
    <source>
        <dbReference type="ARBA" id="ARBA00023295"/>
    </source>
</evidence>
<evidence type="ECO:0000256" key="4">
    <source>
        <dbReference type="ARBA" id="ARBA00022801"/>
    </source>
</evidence>
<evidence type="ECO:0000256" key="6">
    <source>
        <dbReference type="PIRSR" id="PIRSR625705-1"/>
    </source>
</evidence>
<dbReference type="PANTHER" id="PTHR22600">
    <property type="entry name" value="BETA-HEXOSAMINIDASE"/>
    <property type="match status" value="1"/>
</dbReference>
<dbReference type="Gene3D" id="3.20.20.80">
    <property type="entry name" value="Glycosidases"/>
    <property type="match status" value="1"/>
</dbReference>
<dbReference type="PANTHER" id="PTHR22600:SF57">
    <property type="entry name" value="BETA-N-ACETYLHEXOSAMINIDASE"/>
    <property type="match status" value="1"/>
</dbReference>
<dbReference type="RefSeq" id="WP_127704413.1">
    <property type="nucleotide sequence ID" value="NZ_SACK01000002.1"/>
</dbReference>
<dbReference type="Pfam" id="PF00728">
    <property type="entry name" value="Glyco_hydro_20"/>
    <property type="match status" value="1"/>
</dbReference>
<dbReference type="InterPro" id="IPR025705">
    <property type="entry name" value="Beta_hexosaminidase_sua/sub"/>
</dbReference>
<evidence type="ECO:0000313" key="10">
    <source>
        <dbReference type="Proteomes" id="UP000282759"/>
    </source>
</evidence>
<dbReference type="SUPFAM" id="SSF55545">
    <property type="entry name" value="beta-N-acetylhexosaminidase-like domain"/>
    <property type="match status" value="1"/>
</dbReference>
<gene>
    <name evidence="9" type="ORF">EOD41_08850</name>
</gene>
<feature type="domain" description="Glycoside hydrolase family 20 catalytic" evidence="7">
    <location>
        <begin position="158"/>
        <end position="506"/>
    </location>
</feature>
<feature type="domain" description="Beta-hexosaminidase bacterial type N-terminal" evidence="8">
    <location>
        <begin position="20"/>
        <end position="155"/>
    </location>
</feature>
<sequence length="625" mass="70772">MPKHLLLIIVLIAYINCIAQPKIIPQPVSMHTSPGYFSINKQTKVIVYGADSKKVGLFLSSLLAAPTGYKLPVINQKATATTGIVLKLNYTPKPDLGDEGYTFTSTKRNIIITANKPQGLFYGIQTLMQLLPPSIEGHKFVKAKWKVPAVTIIDYPRFGWRGLMLDVSRHFFPKEVIKDYINQLAKYKMNSFHWHLTDDNGWRVEIKGLPQLTDIGAWRAPREGPFLFVSHEDTEPGEKATYGGYYTQDDIREVVKYAQERFVTIVPEVDVPAHSMALIASMPNLSCTGLQYPVDVGTPFYAKKDNVLCVGNDSTYLILDKIFTQIAQLFPGQYIHMGGDEAYKGFWEKCPKCQGLAKREGLKDSHELQSYFVKRVEKILQSKGKKLIGWDEILEGGLAPEATVMSWRGMKGGIAAAKQGHKVVMSPSDYVYLDMYQGNHFIEPHSFYKLWLSDCYSFEPVPDSVDTNLILGGQGNLWSEAVPNGRHAMYMTWPRGMALAEVFWSPRGKRDYDEFVTRVEAHFKRFDAANVKVSRSIYEPLVSVEPEVNGSDTTFKIKISNQIKGLSTYYSFDTTDPDNFYPCYNGFPLSIPRGATQLRVINYRDEKPIGRQINIKLHDLDIRLH</sequence>
<protein>
    <recommendedName>
        <fullName evidence="3">beta-N-acetylhexosaminidase</fullName>
        <ecNumber evidence="3">3.2.1.52</ecNumber>
    </recommendedName>
</protein>
<comment type="similarity">
    <text evidence="2">Belongs to the glycosyl hydrolase 20 family.</text>
</comment>
<keyword evidence="5" id="KW-0326">Glycosidase</keyword>
<reference evidence="9 10" key="1">
    <citation type="submission" date="2019-01" db="EMBL/GenBank/DDBJ databases">
        <authorList>
            <person name="Chen W.-M."/>
        </authorList>
    </citation>
    <scope>NUCLEOTIDE SEQUENCE [LARGE SCALE GENOMIC DNA]</scope>
    <source>
        <strain evidence="9 10">YBJ-36</strain>
    </source>
</reference>
<evidence type="ECO:0000259" key="8">
    <source>
        <dbReference type="Pfam" id="PF02838"/>
    </source>
</evidence>
<evidence type="ECO:0000256" key="1">
    <source>
        <dbReference type="ARBA" id="ARBA00001231"/>
    </source>
</evidence>
<dbReference type="EMBL" id="SACK01000002">
    <property type="protein sequence ID" value="RVU02048.1"/>
    <property type="molecule type" value="Genomic_DNA"/>
</dbReference>
<proteinExistence type="inferred from homology"/>
<dbReference type="PRINTS" id="PR00738">
    <property type="entry name" value="GLHYDRLASE20"/>
</dbReference>
<dbReference type="GO" id="GO:0016020">
    <property type="term" value="C:membrane"/>
    <property type="evidence" value="ECO:0007669"/>
    <property type="project" value="TreeGrafter"/>
</dbReference>
<dbReference type="InterPro" id="IPR015882">
    <property type="entry name" value="HEX_bac_N"/>
</dbReference>
<dbReference type="OrthoDB" id="1006965at2"/>
<keyword evidence="10" id="KW-1185">Reference proteome</keyword>
<dbReference type="GO" id="GO:0005975">
    <property type="term" value="P:carbohydrate metabolic process"/>
    <property type="evidence" value="ECO:0007669"/>
    <property type="project" value="InterPro"/>
</dbReference>
<dbReference type="Gene3D" id="3.30.379.10">
    <property type="entry name" value="Chitobiase/beta-hexosaminidase domain 2-like"/>
    <property type="match status" value="1"/>
</dbReference>
<dbReference type="CDD" id="cd06563">
    <property type="entry name" value="GH20_chitobiase-like"/>
    <property type="match status" value="1"/>
</dbReference>
<organism evidence="9 10">
    <name type="scientific">Mucilaginibacter limnophilus</name>
    <dbReference type="NCBI Taxonomy" id="1932778"/>
    <lineage>
        <taxon>Bacteria</taxon>
        <taxon>Pseudomonadati</taxon>
        <taxon>Bacteroidota</taxon>
        <taxon>Sphingobacteriia</taxon>
        <taxon>Sphingobacteriales</taxon>
        <taxon>Sphingobacteriaceae</taxon>
        <taxon>Mucilaginibacter</taxon>
    </lineage>
</organism>
<dbReference type="GO" id="GO:0030203">
    <property type="term" value="P:glycosaminoglycan metabolic process"/>
    <property type="evidence" value="ECO:0007669"/>
    <property type="project" value="TreeGrafter"/>
</dbReference>
<feature type="active site" description="Proton donor" evidence="6">
    <location>
        <position position="341"/>
    </location>
</feature>
<evidence type="ECO:0000259" key="7">
    <source>
        <dbReference type="Pfam" id="PF00728"/>
    </source>
</evidence>